<dbReference type="InterPro" id="IPR036736">
    <property type="entry name" value="ACP-like_sf"/>
</dbReference>
<dbReference type="Gene3D" id="3.40.50.1820">
    <property type="entry name" value="alpha/beta hydrolase"/>
    <property type="match status" value="1"/>
</dbReference>
<dbReference type="Pfam" id="PF08242">
    <property type="entry name" value="Methyltransf_12"/>
    <property type="match status" value="1"/>
</dbReference>
<dbReference type="Pfam" id="PF00975">
    <property type="entry name" value="Thioesterase"/>
    <property type="match status" value="1"/>
</dbReference>
<dbReference type="SUPFAM" id="SSF56801">
    <property type="entry name" value="Acetyl-CoA synthetase-like"/>
    <property type="match status" value="1"/>
</dbReference>
<dbReference type="PATRIC" id="fig|394096.3.peg.110"/>
<evidence type="ECO:0000256" key="2">
    <source>
        <dbReference type="ARBA" id="ARBA00022553"/>
    </source>
</evidence>
<dbReference type="CDD" id="cd02440">
    <property type="entry name" value="AdoMet_MTases"/>
    <property type="match status" value="1"/>
</dbReference>
<reference evidence="5 6" key="1">
    <citation type="submission" date="2014-04" db="EMBL/GenBank/DDBJ databases">
        <title>Genome assembly of Hyalangium minutum DSM 14724.</title>
        <authorList>
            <person name="Sharma G."/>
            <person name="Subramanian S."/>
        </authorList>
    </citation>
    <scope>NUCLEOTIDE SEQUENCE [LARGE SCALE GENOMIC DNA]</scope>
    <source>
        <strain evidence="5 6">DSM 14724</strain>
    </source>
</reference>
<dbReference type="PROSITE" id="PS50075">
    <property type="entry name" value="CARRIER"/>
    <property type="match status" value="1"/>
</dbReference>
<protein>
    <submittedName>
        <fullName evidence="5">Long-chain-fatty-acid--CoA ligase</fullName>
    </submittedName>
</protein>
<dbReference type="GO" id="GO:0031177">
    <property type="term" value="F:phosphopantetheine binding"/>
    <property type="evidence" value="ECO:0007669"/>
    <property type="project" value="InterPro"/>
</dbReference>
<sequence length="1293" mass="143372">MQGTSVARQVSSSVVAAQSAFGPEEHSRLQRTACDLFCEQAERTPQDCALRDGSRAWTYAELRERVCRLAGYLRSRGVTRETPVGILLRRSNDMVAATLGVMLSGGSYVPMDPDYPPEHLRYIWKDAGIRLVITEEALLGELLGDGTEAICVDRDAAAIAAAPPVSRQDGPRPTDRAYVLYTSGSTGRPKGAQIEHRSLTNLLLSVHRLTGMGPTDTYLATASICFDIAAAELHLALLVGGTTWVADRNELKDGERFAALLERSSATYAQSTASGWKMLLKLGWKSRSNLTICTGGEPLSRELAEQLLSRGKRVWNWYGPTETTIYSTGWLVDLHSEAMLIGKPIDNTELKVADESGQPVPAGEVGELWIGGVGVARGYLNRPELNQEKFVQGWYRTGDRVRMHADGNLEYLGRVDHQVKIRGYRIEPGEIENTLRQHPAVSEAVVIKDEDANQDSRLICYVVPAEVVGRAESTDWQGLFNEAYLHEGGGRQAVIESRDNPFAGYRSSYTGQLVPEAEMREWADTTLQRLFALSPRRVLEIGSGLGLLALPLSKRCEQYTGLDFSQSAVDHLQARFEKEGLSNARVLQREANQLSGLGSHEYDLVILNSVVQYFPDAEYFLSVIRQALDLLAPGGVLFMGDIRNAHLQEVFHADILRHRAAKPFSQEELARRLEVALLNEKELVISPEFFHALAGTFPQVDRVRVELREGRSENEFTRFRYDAFLQVQSQPAFLAQQPVRDWATQPVDMAALEKLAKESSEPAFLVRGIPNARLPQEAQGQPGLHPEAVRELAARHGWRVAICWSVGDAPGGFDAQFYREKAGQVPSSFRPDRYGTLGAPEQYCRFPKRALSTGKLPSMLREWVGARLPAHMVPSHFIVLDTLPLTPNGKLDRKALPPPEAVRPEMAEPYVAPRNDVERKIVQMLEAQLSLRPVGVGDNYFELGGNSLSAITLIKEVQDTFGCTFPLMGFFEAPTAATLALLVSARADIVPAGASASALVPIQKAGNGSPFFCVHGAGGVAFALVDFAQQVGKERPVYAIQDPAITDLSKTQADVRDMAASYVQAIRTVQPEGPYYLGGYCFGGMVAFEMAQQLRAASQKVELLALLDAPFANDRWSGHSPLRLMYRKIRSFIEIWGGFAPYAMDDMFVRLASRRAERAKRGEKASGFSDWMERRLLAFAKRNSVLGQILDEQSPLLSTRQPEMENLKKLVRHHVAVWERYQAQPYDGRVLFVRSTVPTMLTDNYGDDILGWRSYLKGEVVTRDVPGANHFSLPRRPFALTMAEHVKEALRGR</sequence>
<dbReference type="InterPro" id="IPR001031">
    <property type="entry name" value="Thioesterase"/>
</dbReference>
<dbReference type="Gene3D" id="1.10.1200.10">
    <property type="entry name" value="ACP-like"/>
    <property type="match status" value="1"/>
</dbReference>
<dbReference type="InterPro" id="IPR025110">
    <property type="entry name" value="AMP-bd_C"/>
</dbReference>
<keyword evidence="6" id="KW-1185">Reference proteome</keyword>
<evidence type="ECO:0000256" key="1">
    <source>
        <dbReference type="ARBA" id="ARBA00022450"/>
    </source>
</evidence>
<dbReference type="InterPro" id="IPR042099">
    <property type="entry name" value="ANL_N_sf"/>
</dbReference>
<dbReference type="GO" id="GO:0016874">
    <property type="term" value="F:ligase activity"/>
    <property type="evidence" value="ECO:0007669"/>
    <property type="project" value="UniProtKB-KW"/>
</dbReference>
<keyword evidence="3" id="KW-0677">Repeat</keyword>
<dbReference type="InterPro" id="IPR020806">
    <property type="entry name" value="PKS_PP-bd"/>
</dbReference>
<dbReference type="InterPro" id="IPR029058">
    <property type="entry name" value="AB_hydrolase_fold"/>
</dbReference>
<dbReference type="PANTHER" id="PTHR45527">
    <property type="entry name" value="NONRIBOSOMAL PEPTIDE SYNTHETASE"/>
    <property type="match status" value="1"/>
</dbReference>
<organism evidence="5 6">
    <name type="scientific">Hyalangium minutum</name>
    <dbReference type="NCBI Taxonomy" id="394096"/>
    <lineage>
        <taxon>Bacteria</taxon>
        <taxon>Pseudomonadati</taxon>
        <taxon>Myxococcota</taxon>
        <taxon>Myxococcia</taxon>
        <taxon>Myxococcales</taxon>
        <taxon>Cystobacterineae</taxon>
        <taxon>Archangiaceae</taxon>
        <taxon>Hyalangium</taxon>
    </lineage>
</organism>
<dbReference type="RefSeq" id="WP_044180590.1">
    <property type="nucleotide sequence ID" value="NZ_JMCB01000001.1"/>
</dbReference>
<dbReference type="InterPro" id="IPR000873">
    <property type="entry name" value="AMP-dep_synth/lig_dom"/>
</dbReference>
<dbReference type="PANTHER" id="PTHR45527:SF1">
    <property type="entry name" value="FATTY ACID SYNTHASE"/>
    <property type="match status" value="1"/>
</dbReference>
<feature type="domain" description="Carrier" evidence="4">
    <location>
        <begin position="912"/>
        <end position="987"/>
    </location>
</feature>
<dbReference type="Pfam" id="PF13193">
    <property type="entry name" value="AMP-binding_C"/>
    <property type="match status" value="1"/>
</dbReference>
<dbReference type="InterPro" id="IPR010071">
    <property type="entry name" value="AA_adenyl_dom"/>
</dbReference>
<gene>
    <name evidence="5" type="ORF">DB31_0112</name>
</gene>
<dbReference type="GO" id="GO:0044550">
    <property type="term" value="P:secondary metabolite biosynthetic process"/>
    <property type="evidence" value="ECO:0007669"/>
    <property type="project" value="TreeGrafter"/>
</dbReference>
<dbReference type="PROSITE" id="PS00012">
    <property type="entry name" value="PHOSPHOPANTETHEINE"/>
    <property type="match status" value="1"/>
</dbReference>
<dbReference type="Gene3D" id="3.40.50.12780">
    <property type="entry name" value="N-terminal domain of ligase-like"/>
    <property type="match status" value="1"/>
</dbReference>
<evidence type="ECO:0000313" key="6">
    <source>
        <dbReference type="Proteomes" id="UP000028725"/>
    </source>
</evidence>
<dbReference type="STRING" id="394096.DB31_0112"/>
<dbReference type="InterPro" id="IPR006162">
    <property type="entry name" value="Ppantetheine_attach_site"/>
</dbReference>
<dbReference type="SUPFAM" id="SSF53335">
    <property type="entry name" value="S-adenosyl-L-methionine-dependent methyltransferases"/>
    <property type="match status" value="1"/>
</dbReference>
<evidence type="ECO:0000256" key="3">
    <source>
        <dbReference type="ARBA" id="ARBA00022737"/>
    </source>
</evidence>
<dbReference type="SUPFAM" id="SSF47336">
    <property type="entry name" value="ACP-like"/>
    <property type="match status" value="1"/>
</dbReference>
<dbReference type="Proteomes" id="UP000028725">
    <property type="component" value="Unassembled WGS sequence"/>
</dbReference>
<dbReference type="SMART" id="SM00823">
    <property type="entry name" value="PKS_PP"/>
    <property type="match status" value="1"/>
</dbReference>
<keyword evidence="1" id="KW-0596">Phosphopantetheine</keyword>
<dbReference type="Gene3D" id="3.40.50.150">
    <property type="entry name" value="Vaccinia Virus protein VP39"/>
    <property type="match status" value="1"/>
</dbReference>
<name>A0A085WVY8_9BACT</name>
<dbReference type="EMBL" id="JMCB01000001">
    <property type="protein sequence ID" value="KFE71851.1"/>
    <property type="molecule type" value="Genomic_DNA"/>
</dbReference>
<dbReference type="InterPro" id="IPR045851">
    <property type="entry name" value="AMP-bd_C_sf"/>
</dbReference>
<keyword evidence="2" id="KW-0597">Phosphoprotein</keyword>
<dbReference type="GO" id="GO:0005737">
    <property type="term" value="C:cytoplasm"/>
    <property type="evidence" value="ECO:0007669"/>
    <property type="project" value="TreeGrafter"/>
</dbReference>
<dbReference type="PROSITE" id="PS00455">
    <property type="entry name" value="AMP_BINDING"/>
    <property type="match status" value="1"/>
</dbReference>
<dbReference type="GO" id="GO:0043041">
    <property type="term" value="P:amino acid activation for nonribosomal peptide biosynthetic process"/>
    <property type="evidence" value="ECO:0007669"/>
    <property type="project" value="TreeGrafter"/>
</dbReference>
<dbReference type="InterPro" id="IPR009081">
    <property type="entry name" value="PP-bd_ACP"/>
</dbReference>
<dbReference type="Pfam" id="PF00550">
    <property type="entry name" value="PP-binding"/>
    <property type="match status" value="1"/>
</dbReference>
<evidence type="ECO:0000313" key="5">
    <source>
        <dbReference type="EMBL" id="KFE71851.1"/>
    </source>
</evidence>
<evidence type="ECO:0000259" key="4">
    <source>
        <dbReference type="PROSITE" id="PS50075"/>
    </source>
</evidence>
<dbReference type="InterPro" id="IPR020845">
    <property type="entry name" value="AMP-binding_CS"/>
</dbReference>
<dbReference type="NCBIfam" id="TIGR01733">
    <property type="entry name" value="AA-adenyl-dom"/>
    <property type="match status" value="1"/>
</dbReference>
<dbReference type="FunFam" id="3.40.50.980:FF:000001">
    <property type="entry name" value="Non-ribosomal peptide synthetase"/>
    <property type="match status" value="1"/>
</dbReference>
<comment type="caution">
    <text evidence="5">The sequence shown here is derived from an EMBL/GenBank/DDBJ whole genome shotgun (WGS) entry which is preliminary data.</text>
</comment>
<dbReference type="InterPro" id="IPR029063">
    <property type="entry name" value="SAM-dependent_MTases_sf"/>
</dbReference>
<dbReference type="OrthoDB" id="9757540at2"/>
<keyword evidence="5" id="KW-0436">Ligase</keyword>
<dbReference type="SUPFAM" id="SSF53474">
    <property type="entry name" value="alpha/beta-Hydrolases"/>
    <property type="match status" value="1"/>
</dbReference>
<dbReference type="InterPro" id="IPR013217">
    <property type="entry name" value="Methyltransf_12"/>
</dbReference>
<dbReference type="Gene3D" id="3.30.300.30">
    <property type="match status" value="2"/>
</dbReference>
<dbReference type="Pfam" id="PF00501">
    <property type="entry name" value="AMP-binding"/>
    <property type="match status" value="1"/>
</dbReference>
<accession>A0A085WVY8</accession>
<proteinExistence type="predicted"/>